<dbReference type="SMART" id="SM00388">
    <property type="entry name" value="HisKA"/>
    <property type="match status" value="1"/>
</dbReference>
<dbReference type="Pfam" id="PF07495">
    <property type="entry name" value="Y_Y_Y"/>
    <property type="match status" value="1"/>
</dbReference>
<comment type="caution">
    <text evidence="17">The sequence shown here is derived from an EMBL/GenBank/DDBJ whole genome shotgun (WGS) entry which is preliminary data.</text>
</comment>
<evidence type="ECO:0000313" key="18">
    <source>
        <dbReference type="Proteomes" id="UP000260983"/>
    </source>
</evidence>
<dbReference type="InterPro" id="IPR011047">
    <property type="entry name" value="Quinoprotein_ADH-like_sf"/>
</dbReference>
<evidence type="ECO:0000313" key="17">
    <source>
        <dbReference type="EMBL" id="RGN32976.1"/>
    </source>
</evidence>
<organism evidence="17 18">
    <name type="scientific">Bacteroides oleiciplenus</name>
    <dbReference type="NCBI Taxonomy" id="626931"/>
    <lineage>
        <taxon>Bacteria</taxon>
        <taxon>Pseudomonadati</taxon>
        <taxon>Bacteroidota</taxon>
        <taxon>Bacteroidia</taxon>
        <taxon>Bacteroidales</taxon>
        <taxon>Bacteroidaceae</taxon>
        <taxon>Bacteroides</taxon>
    </lineage>
</organism>
<keyword evidence="8" id="KW-0902">Two-component regulatory system</keyword>
<sequence>MRKFVLSFLFIYISSLCIAQTYKYLGVEDGLSNRRVYAIQKGPKGYMWFLTHNGIDRYDGKDFKQYRLIDSDIEVNSMLNLSWLYVGVDGTLWEIGKKGRVFRYDSKHDRFQFVYKLPDEVVKGNPSPVSYGFIDTNNVVWLCNEEALYLYDTQSGKTTVIKNQIGESITDIEQIDPEHYFIGTDDGIHHAELKDNILSLSPCEKLDNLKMQVNELYFHKESRKLFVGTFQRGVYAYDMNLHQTIKLNAGLEDVSITRIKAFNDKEILIATDGAGVYKMNVETYKCEPYIVADYNSYNAMNGNSIYDFYVDGDRIWMANYPIGITVRNNQYTSYQWIKHSVGNKQSLINDQVNAIVEDYDGDLWFATNNGISLYVTKTQQWHSFLSVFDNTSLTKNHVFISLCEISPGIIWAGGYSSGIYQIDKNRMKAEFFTPATFSGSDIRPDKYIRSIMKSSDGSIWSGGYYNLKQINFQTKEIRLYPGLNGITDIKEKDEQHMWIGTATGLNLLDKETGKYQYIAMPIESFYINALYQDKDGLLYIGTSNSGLLIYNHKKKSFEHFHKDNCALISNNIYTILSDGDKNILLSTENSLTSYYPTAKVFHNWTKEQGLKSDHFNSTSGTLRKNGDFILGSTDGAIEFDKDMMIPRNYKYQMVFSDLRVFYQTVYPGDESSPLEMDIDETKTLKLKYNQNIFSLKVSSINYDYPSLLLYSWKLDGFYDGWSRPEKDCLIRFTNLNPGKYTLRVRTISSEDRRVVLEERSMDIVIEQPIWLSLWALLFYAAVVAAIAIIALRVIILRKQRKASDEKIRFFINTAHDIRTPLTLIKAPLEELYEKENLTPDGRSNMNTAIRNVNALLRLTTNLINFERADTYSGSLYVSEYELSTYMEEMINAFRAYADVKRVSLTYESNFRYMNIWLDKDKMDSILKNLISNALKYTPEGGSVHIFTAETEDSWSVEVKDTGIGIPASEQKKLFKIHFRGSNAINSKVTGSGIGLLLVWKLVHMHKGKINFSSTEGKGSCIKVTFPKGEKHYRKAIHTPKPGSEKVVYAESGVPKNIPPSTVYESAQQQQQNGDLPKILIVEDNDELREYLRNTLSDSYNIQVCNDGKPALDIVKEYMPDMIISDIMMPEMRGDELCHILKNDIETSHIPIILLTALNNDRNIIEGLKTGADEYIVKPFNIGILRATIANILTNRSLLRHKYANLEDEEDDATCLNCSTDLDWKFISSVKKNVEENIDNAALNVEMLCALLNMSRTSFYNKIKALTDQAPADYIRLIRLKRAAQLLKEQQHSITEVAEMTGFSDAKYFREVFKKHFNVSPSQYAKQKEDNNDDK</sequence>
<feature type="modified residue" description="4-aspartylphosphate" evidence="12">
    <location>
        <position position="1125"/>
    </location>
</feature>
<dbReference type="InterPro" id="IPR013783">
    <property type="entry name" value="Ig-like_fold"/>
</dbReference>
<dbReference type="InterPro" id="IPR001789">
    <property type="entry name" value="Sig_transdc_resp-reg_receiver"/>
</dbReference>
<dbReference type="PROSITE" id="PS01124">
    <property type="entry name" value="HTH_ARAC_FAMILY_2"/>
    <property type="match status" value="1"/>
</dbReference>
<proteinExistence type="predicted"/>
<keyword evidence="13" id="KW-0812">Transmembrane</keyword>
<dbReference type="InterPro" id="IPR004358">
    <property type="entry name" value="Sig_transdc_His_kin-like_C"/>
</dbReference>
<feature type="domain" description="Histidine kinase" evidence="15">
    <location>
        <begin position="812"/>
        <end position="1029"/>
    </location>
</feature>
<dbReference type="FunFam" id="2.130.10.10:FF:001710">
    <property type="entry name" value="Two-component system sensor histidine kinase/response regulator, hybrid (One-component system)"/>
    <property type="match status" value="1"/>
</dbReference>
<dbReference type="InterPro" id="IPR036890">
    <property type="entry name" value="HATPase_C_sf"/>
</dbReference>
<dbReference type="InterPro" id="IPR009057">
    <property type="entry name" value="Homeodomain-like_sf"/>
</dbReference>
<dbReference type="SUPFAM" id="SSF52172">
    <property type="entry name" value="CheY-like"/>
    <property type="match status" value="1"/>
</dbReference>
<protein>
    <recommendedName>
        <fullName evidence="2">histidine kinase</fullName>
        <ecNumber evidence="2">2.7.13.3</ecNumber>
    </recommendedName>
</protein>
<evidence type="ECO:0000256" key="11">
    <source>
        <dbReference type="ARBA" id="ARBA00023163"/>
    </source>
</evidence>
<dbReference type="Pfam" id="PF02518">
    <property type="entry name" value="HATPase_c"/>
    <property type="match status" value="1"/>
</dbReference>
<dbReference type="SMART" id="SM00448">
    <property type="entry name" value="REC"/>
    <property type="match status" value="1"/>
</dbReference>
<dbReference type="InterPro" id="IPR011006">
    <property type="entry name" value="CheY-like_superfamily"/>
</dbReference>
<dbReference type="InterPro" id="IPR011123">
    <property type="entry name" value="Y_Y_Y"/>
</dbReference>
<evidence type="ECO:0000256" key="12">
    <source>
        <dbReference type="PROSITE-ProRule" id="PRU00169"/>
    </source>
</evidence>
<keyword evidence="6 17" id="KW-0418">Kinase</keyword>
<dbReference type="Pfam" id="PF07494">
    <property type="entry name" value="Reg_prop"/>
    <property type="match status" value="2"/>
</dbReference>
<comment type="catalytic activity">
    <reaction evidence="1">
        <text>ATP + protein L-histidine = ADP + protein N-phospho-L-histidine.</text>
        <dbReference type="EC" id="2.7.13.3"/>
    </reaction>
</comment>
<keyword evidence="5" id="KW-0547">Nucleotide-binding</keyword>
<keyword evidence="4" id="KW-0808">Transferase</keyword>
<keyword evidence="9" id="KW-0805">Transcription regulation</keyword>
<dbReference type="InterPro" id="IPR018060">
    <property type="entry name" value="HTH_AraC"/>
</dbReference>
<dbReference type="InterPro" id="IPR003661">
    <property type="entry name" value="HisK_dim/P_dom"/>
</dbReference>
<evidence type="ECO:0000256" key="4">
    <source>
        <dbReference type="ARBA" id="ARBA00022679"/>
    </source>
</evidence>
<dbReference type="Gene3D" id="1.10.10.60">
    <property type="entry name" value="Homeodomain-like"/>
    <property type="match status" value="1"/>
</dbReference>
<dbReference type="InterPro" id="IPR005467">
    <property type="entry name" value="His_kinase_dom"/>
</dbReference>
<evidence type="ECO:0000256" key="2">
    <source>
        <dbReference type="ARBA" id="ARBA00012438"/>
    </source>
</evidence>
<dbReference type="Gene3D" id="2.60.40.10">
    <property type="entry name" value="Immunoglobulins"/>
    <property type="match status" value="1"/>
</dbReference>
<keyword evidence="13" id="KW-0472">Membrane</keyword>
<dbReference type="SUPFAM" id="SSF63829">
    <property type="entry name" value="Calcium-dependent phosphotriesterase"/>
    <property type="match status" value="2"/>
</dbReference>
<evidence type="ECO:0000259" key="16">
    <source>
        <dbReference type="PROSITE" id="PS50110"/>
    </source>
</evidence>
<dbReference type="FunFam" id="1.10.10.60:FF:000284">
    <property type="entry name" value="Two-component system sensor histidine kinase/response regulator"/>
    <property type="match status" value="1"/>
</dbReference>
<dbReference type="PANTHER" id="PTHR43547:SF2">
    <property type="entry name" value="HYBRID SIGNAL TRANSDUCTION HISTIDINE KINASE C"/>
    <property type="match status" value="1"/>
</dbReference>
<dbReference type="FunFam" id="2.60.40.10:FF:000791">
    <property type="entry name" value="Two-component system sensor histidine kinase/response regulator"/>
    <property type="match status" value="1"/>
</dbReference>
<dbReference type="GO" id="GO:0005524">
    <property type="term" value="F:ATP binding"/>
    <property type="evidence" value="ECO:0007669"/>
    <property type="project" value="UniProtKB-KW"/>
</dbReference>
<dbReference type="EC" id="2.7.13.3" evidence="2"/>
<dbReference type="GO" id="GO:0003700">
    <property type="term" value="F:DNA-binding transcription factor activity"/>
    <property type="evidence" value="ECO:0007669"/>
    <property type="project" value="InterPro"/>
</dbReference>
<dbReference type="Gene3D" id="2.130.10.10">
    <property type="entry name" value="YVTN repeat-like/Quinoprotein amine dehydrogenase"/>
    <property type="match status" value="3"/>
</dbReference>
<dbReference type="InterPro" id="IPR015943">
    <property type="entry name" value="WD40/YVTN_repeat-like_dom_sf"/>
</dbReference>
<name>A0A3E5B5Z1_9BACE</name>
<dbReference type="PANTHER" id="PTHR43547">
    <property type="entry name" value="TWO-COMPONENT HISTIDINE KINASE"/>
    <property type="match status" value="1"/>
</dbReference>
<dbReference type="RefSeq" id="WP_117724996.1">
    <property type="nucleotide sequence ID" value="NZ_QSUL01000012.1"/>
</dbReference>
<evidence type="ECO:0000256" key="3">
    <source>
        <dbReference type="ARBA" id="ARBA00022553"/>
    </source>
</evidence>
<evidence type="ECO:0000256" key="6">
    <source>
        <dbReference type="ARBA" id="ARBA00022777"/>
    </source>
</evidence>
<keyword evidence="3 12" id="KW-0597">Phosphoprotein</keyword>
<dbReference type="SUPFAM" id="SSF47384">
    <property type="entry name" value="Homodimeric domain of signal transducing histidine kinase"/>
    <property type="match status" value="1"/>
</dbReference>
<gene>
    <name evidence="17" type="ORF">DXB65_17275</name>
</gene>
<evidence type="ECO:0000256" key="13">
    <source>
        <dbReference type="SAM" id="Phobius"/>
    </source>
</evidence>
<evidence type="ECO:0000256" key="8">
    <source>
        <dbReference type="ARBA" id="ARBA00023012"/>
    </source>
</evidence>
<dbReference type="PROSITE" id="PS50110">
    <property type="entry name" value="RESPONSE_REGULATORY"/>
    <property type="match status" value="1"/>
</dbReference>
<dbReference type="Gene3D" id="3.30.565.10">
    <property type="entry name" value="Histidine kinase-like ATPase, C-terminal domain"/>
    <property type="match status" value="1"/>
</dbReference>
<evidence type="ECO:0000256" key="5">
    <source>
        <dbReference type="ARBA" id="ARBA00022741"/>
    </source>
</evidence>
<dbReference type="PROSITE" id="PS50109">
    <property type="entry name" value="HIS_KIN"/>
    <property type="match status" value="1"/>
</dbReference>
<keyword evidence="7" id="KW-0067">ATP-binding</keyword>
<dbReference type="CDD" id="cd00082">
    <property type="entry name" value="HisKA"/>
    <property type="match status" value="1"/>
</dbReference>
<keyword evidence="13" id="KW-1133">Transmembrane helix</keyword>
<dbReference type="FunFam" id="3.40.50.2300:FF:000138">
    <property type="entry name" value="Two-component system sensor histidine kinase/response regulator"/>
    <property type="match status" value="1"/>
</dbReference>
<dbReference type="SUPFAM" id="SSF50998">
    <property type="entry name" value="Quinoprotein alcohol dehydrogenase-like"/>
    <property type="match status" value="1"/>
</dbReference>
<evidence type="ECO:0000256" key="7">
    <source>
        <dbReference type="ARBA" id="ARBA00022840"/>
    </source>
</evidence>
<dbReference type="InterPro" id="IPR018062">
    <property type="entry name" value="HTH_AraC-typ_CS"/>
</dbReference>
<dbReference type="InterPro" id="IPR036097">
    <property type="entry name" value="HisK_dim/P_sf"/>
</dbReference>
<accession>A0A3E5B5Z1</accession>
<evidence type="ECO:0000259" key="15">
    <source>
        <dbReference type="PROSITE" id="PS50109"/>
    </source>
</evidence>
<dbReference type="SMART" id="SM00387">
    <property type="entry name" value="HATPase_c"/>
    <property type="match status" value="1"/>
</dbReference>
<dbReference type="InterPro" id="IPR011110">
    <property type="entry name" value="Reg_prop"/>
</dbReference>
<dbReference type="Gene3D" id="1.10.287.130">
    <property type="match status" value="1"/>
</dbReference>
<dbReference type="InterPro" id="IPR003594">
    <property type="entry name" value="HATPase_dom"/>
</dbReference>
<dbReference type="EMBL" id="QSUL01000012">
    <property type="protein sequence ID" value="RGN32976.1"/>
    <property type="molecule type" value="Genomic_DNA"/>
</dbReference>
<reference evidence="17 18" key="1">
    <citation type="submission" date="2018-08" db="EMBL/GenBank/DDBJ databases">
        <title>A genome reference for cultivated species of the human gut microbiota.</title>
        <authorList>
            <person name="Zou Y."/>
            <person name="Xue W."/>
            <person name="Luo G."/>
        </authorList>
    </citation>
    <scope>NUCLEOTIDE SEQUENCE [LARGE SCALE GENOMIC DNA]</scope>
    <source>
        <strain evidence="17 18">OM05-15BH</strain>
    </source>
</reference>
<dbReference type="PROSITE" id="PS00041">
    <property type="entry name" value="HTH_ARAC_FAMILY_1"/>
    <property type="match status" value="1"/>
</dbReference>
<dbReference type="Pfam" id="PF00512">
    <property type="entry name" value="HisKA"/>
    <property type="match status" value="1"/>
</dbReference>
<keyword evidence="11" id="KW-0804">Transcription</keyword>
<keyword evidence="10" id="KW-0238">DNA-binding</keyword>
<evidence type="ECO:0000256" key="10">
    <source>
        <dbReference type="ARBA" id="ARBA00023125"/>
    </source>
</evidence>
<dbReference type="GO" id="GO:0000155">
    <property type="term" value="F:phosphorelay sensor kinase activity"/>
    <property type="evidence" value="ECO:0007669"/>
    <property type="project" value="InterPro"/>
</dbReference>
<dbReference type="Pfam" id="PF00072">
    <property type="entry name" value="Response_reg"/>
    <property type="match status" value="1"/>
</dbReference>
<dbReference type="FunFam" id="3.30.565.10:FF:000037">
    <property type="entry name" value="Hybrid sensor histidine kinase/response regulator"/>
    <property type="match status" value="1"/>
</dbReference>
<evidence type="ECO:0000259" key="14">
    <source>
        <dbReference type="PROSITE" id="PS01124"/>
    </source>
</evidence>
<dbReference type="SMART" id="SM00342">
    <property type="entry name" value="HTH_ARAC"/>
    <property type="match status" value="1"/>
</dbReference>
<dbReference type="SUPFAM" id="SSF46689">
    <property type="entry name" value="Homeodomain-like"/>
    <property type="match status" value="1"/>
</dbReference>
<dbReference type="Proteomes" id="UP000260983">
    <property type="component" value="Unassembled WGS sequence"/>
</dbReference>
<evidence type="ECO:0000256" key="9">
    <source>
        <dbReference type="ARBA" id="ARBA00023015"/>
    </source>
</evidence>
<feature type="domain" description="Response regulatory" evidence="16">
    <location>
        <begin position="1077"/>
        <end position="1192"/>
    </location>
</feature>
<dbReference type="SUPFAM" id="SSF55874">
    <property type="entry name" value="ATPase domain of HSP90 chaperone/DNA topoisomerase II/histidine kinase"/>
    <property type="match status" value="1"/>
</dbReference>
<dbReference type="Gene3D" id="3.40.50.2300">
    <property type="match status" value="1"/>
</dbReference>
<dbReference type="GO" id="GO:0043565">
    <property type="term" value="F:sequence-specific DNA binding"/>
    <property type="evidence" value="ECO:0007669"/>
    <property type="project" value="InterPro"/>
</dbReference>
<feature type="domain" description="HTH araC/xylS-type" evidence="14">
    <location>
        <begin position="1227"/>
        <end position="1326"/>
    </location>
</feature>
<dbReference type="Pfam" id="PF12833">
    <property type="entry name" value="HTH_18"/>
    <property type="match status" value="1"/>
</dbReference>
<dbReference type="PRINTS" id="PR00344">
    <property type="entry name" value="BCTRLSENSOR"/>
</dbReference>
<evidence type="ECO:0000256" key="1">
    <source>
        <dbReference type="ARBA" id="ARBA00000085"/>
    </source>
</evidence>
<feature type="transmembrane region" description="Helical" evidence="13">
    <location>
        <begin position="769"/>
        <end position="791"/>
    </location>
</feature>